<evidence type="ECO:0000256" key="2">
    <source>
        <dbReference type="ARBA" id="ARBA00023015"/>
    </source>
</evidence>
<keyword evidence="4" id="KW-0804">Transcription</keyword>
<evidence type="ECO:0000256" key="5">
    <source>
        <dbReference type="ARBA" id="ARBA00023242"/>
    </source>
</evidence>
<evidence type="ECO:0000256" key="4">
    <source>
        <dbReference type="ARBA" id="ARBA00023163"/>
    </source>
</evidence>
<feature type="domain" description="BHLH" evidence="7">
    <location>
        <begin position="115"/>
        <end position="167"/>
    </location>
</feature>
<dbReference type="PANTHER" id="PTHR13935">
    <property type="entry name" value="ACHAETE-SCUTE TRANSCRIPTION FACTOR-RELATED"/>
    <property type="match status" value="1"/>
</dbReference>
<keyword evidence="3" id="KW-0238">DNA-binding</keyword>
<evidence type="ECO:0000256" key="3">
    <source>
        <dbReference type="ARBA" id="ARBA00023125"/>
    </source>
</evidence>
<feature type="compositionally biased region" description="Basic and acidic residues" evidence="6">
    <location>
        <begin position="72"/>
        <end position="82"/>
    </location>
</feature>
<dbReference type="Proteomes" id="UP001153076">
    <property type="component" value="Unassembled WGS sequence"/>
</dbReference>
<comment type="subcellular location">
    <subcellularLocation>
        <location evidence="1">Nucleus</location>
    </subcellularLocation>
</comment>
<dbReference type="GO" id="GO:0000977">
    <property type="term" value="F:RNA polymerase II transcription regulatory region sequence-specific DNA binding"/>
    <property type="evidence" value="ECO:0007669"/>
    <property type="project" value="TreeGrafter"/>
</dbReference>
<dbReference type="InterPro" id="IPR036638">
    <property type="entry name" value="HLH_DNA-bd_sf"/>
</dbReference>
<feature type="compositionally biased region" description="Basic and acidic residues" evidence="6">
    <location>
        <begin position="98"/>
        <end position="119"/>
    </location>
</feature>
<proteinExistence type="predicted"/>
<gene>
    <name evidence="8" type="ORF">Cgig2_002468</name>
</gene>
<feature type="region of interest" description="Disordered" evidence="6">
    <location>
        <begin position="66"/>
        <end position="119"/>
    </location>
</feature>
<evidence type="ECO:0000256" key="1">
    <source>
        <dbReference type="ARBA" id="ARBA00004123"/>
    </source>
</evidence>
<dbReference type="OrthoDB" id="1935281at2759"/>
<dbReference type="EMBL" id="JAKOGI010000022">
    <property type="protein sequence ID" value="KAJ8449336.1"/>
    <property type="molecule type" value="Genomic_DNA"/>
</dbReference>
<sequence>MEYLSSASFDPLCPQNDEILFQTPCIHHSTQLLQADQGDQMIPTSQQDNDSDDLDHLLAQIPYFSEEEEEDHQCHHELKDNNDNNQHGQRRKASSTVIHDDDRDHAPHENNEKKKQRIMHREVERQRRLEMSSLHTSLRTLLPLEFIKGKRSMSDHLDVATKYIRHLQQKMQVLSEKRDGLKLEVCNSSYEVTVNPWNNGGVEVTVCTSSSGQGLPLSRVLQCLAIQGLDVVSCISNRVSNNKLVHSIQAQVLVLHPRLQY</sequence>
<dbReference type="GO" id="GO:0090575">
    <property type="term" value="C:RNA polymerase II transcription regulator complex"/>
    <property type="evidence" value="ECO:0007669"/>
    <property type="project" value="TreeGrafter"/>
</dbReference>
<keyword evidence="5" id="KW-0539">Nucleus</keyword>
<keyword evidence="9" id="KW-1185">Reference proteome</keyword>
<dbReference type="InterPro" id="IPR011598">
    <property type="entry name" value="bHLH_dom"/>
</dbReference>
<keyword evidence="2" id="KW-0805">Transcription regulation</keyword>
<dbReference type="GO" id="GO:0046983">
    <property type="term" value="F:protein dimerization activity"/>
    <property type="evidence" value="ECO:0007669"/>
    <property type="project" value="InterPro"/>
</dbReference>
<accession>A0A9Q1KR56</accession>
<evidence type="ECO:0000259" key="7">
    <source>
        <dbReference type="PROSITE" id="PS50888"/>
    </source>
</evidence>
<evidence type="ECO:0000256" key="6">
    <source>
        <dbReference type="SAM" id="MobiDB-lite"/>
    </source>
</evidence>
<dbReference type="PANTHER" id="PTHR13935:SF106">
    <property type="entry name" value="ACHAETE-SCUTE COMPLEX PROTEIN T5-RELATED"/>
    <property type="match status" value="1"/>
</dbReference>
<dbReference type="PROSITE" id="PS50888">
    <property type="entry name" value="BHLH"/>
    <property type="match status" value="1"/>
</dbReference>
<dbReference type="GO" id="GO:0000981">
    <property type="term" value="F:DNA-binding transcription factor activity, RNA polymerase II-specific"/>
    <property type="evidence" value="ECO:0007669"/>
    <property type="project" value="TreeGrafter"/>
</dbReference>
<dbReference type="CDD" id="cd18914">
    <property type="entry name" value="bHLH_AtORG2_like"/>
    <property type="match status" value="1"/>
</dbReference>
<dbReference type="Gene3D" id="4.10.280.10">
    <property type="entry name" value="Helix-loop-helix DNA-binding domain"/>
    <property type="match status" value="1"/>
</dbReference>
<dbReference type="AlphaFoldDB" id="A0A9Q1KR56"/>
<dbReference type="Pfam" id="PF00010">
    <property type="entry name" value="HLH"/>
    <property type="match status" value="1"/>
</dbReference>
<reference evidence="8" key="1">
    <citation type="submission" date="2022-04" db="EMBL/GenBank/DDBJ databases">
        <title>Carnegiea gigantea Genome sequencing and assembly v2.</title>
        <authorList>
            <person name="Copetti D."/>
            <person name="Sanderson M.J."/>
            <person name="Burquez A."/>
            <person name="Wojciechowski M.F."/>
        </authorList>
    </citation>
    <scope>NUCLEOTIDE SEQUENCE</scope>
    <source>
        <strain evidence="8">SGP5-SGP5p</strain>
        <tissue evidence="8">Aerial part</tissue>
    </source>
</reference>
<organism evidence="8 9">
    <name type="scientific">Carnegiea gigantea</name>
    <dbReference type="NCBI Taxonomy" id="171969"/>
    <lineage>
        <taxon>Eukaryota</taxon>
        <taxon>Viridiplantae</taxon>
        <taxon>Streptophyta</taxon>
        <taxon>Embryophyta</taxon>
        <taxon>Tracheophyta</taxon>
        <taxon>Spermatophyta</taxon>
        <taxon>Magnoliopsida</taxon>
        <taxon>eudicotyledons</taxon>
        <taxon>Gunneridae</taxon>
        <taxon>Pentapetalae</taxon>
        <taxon>Caryophyllales</taxon>
        <taxon>Cactineae</taxon>
        <taxon>Cactaceae</taxon>
        <taxon>Cactoideae</taxon>
        <taxon>Echinocereeae</taxon>
        <taxon>Carnegiea</taxon>
    </lineage>
</organism>
<name>A0A9Q1KR56_9CARY</name>
<dbReference type="SUPFAM" id="SSF47459">
    <property type="entry name" value="HLH, helix-loop-helix DNA-binding domain"/>
    <property type="match status" value="1"/>
</dbReference>
<protein>
    <recommendedName>
        <fullName evidence="7">BHLH domain-containing protein</fullName>
    </recommendedName>
</protein>
<evidence type="ECO:0000313" key="8">
    <source>
        <dbReference type="EMBL" id="KAJ8449336.1"/>
    </source>
</evidence>
<comment type="caution">
    <text evidence="8">The sequence shown here is derived from an EMBL/GenBank/DDBJ whole genome shotgun (WGS) entry which is preliminary data.</text>
</comment>
<dbReference type="InterPro" id="IPR015660">
    <property type="entry name" value="MASH1/Ascl1a-like"/>
</dbReference>
<evidence type="ECO:0000313" key="9">
    <source>
        <dbReference type="Proteomes" id="UP001153076"/>
    </source>
</evidence>